<protein>
    <submittedName>
        <fullName evidence="3">Putative secreted protein</fullName>
    </submittedName>
</protein>
<organism evidence="3">
    <name type="scientific">Psorophora albipes</name>
    <dbReference type="NCBI Taxonomy" id="869069"/>
    <lineage>
        <taxon>Eukaryota</taxon>
        <taxon>Metazoa</taxon>
        <taxon>Ecdysozoa</taxon>
        <taxon>Arthropoda</taxon>
        <taxon>Hexapoda</taxon>
        <taxon>Insecta</taxon>
        <taxon>Pterygota</taxon>
        <taxon>Neoptera</taxon>
        <taxon>Endopterygota</taxon>
        <taxon>Diptera</taxon>
        <taxon>Nematocera</taxon>
        <taxon>Culicoidea</taxon>
        <taxon>Culicidae</taxon>
        <taxon>Culicinae</taxon>
        <taxon>Aedini</taxon>
        <taxon>Psorophora</taxon>
    </lineage>
</organism>
<dbReference type="AlphaFoldDB" id="T1E3E1"/>
<keyword evidence="2" id="KW-1133">Transmembrane helix</keyword>
<accession>T1E3E1</accession>
<sequence length="92" mass="9870">MNPSNVLLSAIISLFATMVVFGGCLWCLYRYRHCIGNCNSNSAGVARNSRDAGMATVDQIQVADVHPSAPPEDDKDLPPSYEALFPASPSAR</sequence>
<keyword evidence="2" id="KW-0472">Membrane</keyword>
<dbReference type="EMBL" id="GALA01000440">
    <property type="protein sequence ID" value="JAA94412.1"/>
    <property type="molecule type" value="mRNA"/>
</dbReference>
<feature type="region of interest" description="Disordered" evidence="1">
    <location>
        <begin position="66"/>
        <end position="92"/>
    </location>
</feature>
<reference evidence="3" key="1">
    <citation type="journal article" date="2013" name="BMC Genomics">
        <title>A deep insight into the sialotranscriptome of the mosquito, Psorophora albipes.</title>
        <authorList>
            <person name="Chagas A.C."/>
            <person name="Calvo E."/>
            <person name="Rios-Velasquez C.M."/>
            <person name="Pessoa F.A."/>
            <person name="Medeiros J.F."/>
            <person name="Ribeiro J.M."/>
        </authorList>
    </citation>
    <scope>NUCLEOTIDE SEQUENCE</scope>
</reference>
<evidence type="ECO:0000313" key="3">
    <source>
        <dbReference type="EMBL" id="JAA94412.1"/>
    </source>
</evidence>
<keyword evidence="2" id="KW-0812">Transmembrane</keyword>
<feature type="transmembrane region" description="Helical" evidence="2">
    <location>
        <begin position="6"/>
        <end position="29"/>
    </location>
</feature>
<evidence type="ECO:0000256" key="1">
    <source>
        <dbReference type="SAM" id="MobiDB-lite"/>
    </source>
</evidence>
<proteinExistence type="evidence at transcript level"/>
<evidence type="ECO:0000256" key="2">
    <source>
        <dbReference type="SAM" id="Phobius"/>
    </source>
</evidence>
<name>T1E3E1_9DIPT</name>